<comment type="catalytic activity">
    <reaction evidence="1">
        <text>ATP + protein L-histidine = ADP + protein N-phospho-L-histidine.</text>
        <dbReference type="EC" id="2.7.13.3"/>
    </reaction>
</comment>
<evidence type="ECO:0000256" key="1">
    <source>
        <dbReference type="ARBA" id="ARBA00000085"/>
    </source>
</evidence>
<evidence type="ECO:0000256" key="5">
    <source>
        <dbReference type="ARBA" id="ARBA00022679"/>
    </source>
</evidence>
<dbReference type="SUPFAM" id="SSF55874">
    <property type="entry name" value="ATPase domain of HSP90 chaperone/DNA topoisomerase II/histidine kinase"/>
    <property type="match status" value="1"/>
</dbReference>
<dbReference type="EMBL" id="JAUSVB010000007">
    <property type="protein sequence ID" value="MDQ0375826.1"/>
    <property type="molecule type" value="Genomic_DNA"/>
</dbReference>
<keyword evidence="6 11" id="KW-0812">Transmembrane</keyword>
<dbReference type="Proteomes" id="UP001239626">
    <property type="component" value="Unassembled WGS sequence"/>
</dbReference>
<evidence type="ECO:0000256" key="11">
    <source>
        <dbReference type="SAM" id="Phobius"/>
    </source>
</evidence>
<dbReference type="InterPro" id="IPR050428">
    <property type="entry name" value="TCS_sensor_his_kinase"/>
</dbReference>
<evidence type="ECO:0000256" key="6">
    <source>
        <dbReference type="ARBA" id="ARBA00022692"/>
    </source>
</evidence>
<accession>A0ABU0EKK9</accession>
<reference evidence="13 14" key="1">
    <citation type="submission" date="2023-07" db="EMBL/GenBank/DDBJ databases">
        <title>Sorghum-associated microbial communities from plants grown in Nebraska, USA.</title>
        <authorList>
            <person name="Schachtman D."/>
        </authorList>
    </citation>
    <scope>NUCLEOTIDE SEQUENCE [LARGE SCALE GENOMIC DNA]</scope>
    <source>
        <strain evidence="13 14">BE332</strain>
    </source>
</reference>
<evidence type="ECO:0000256" key="7">
    <source>
        <dbReference type="ARBA" id="ARBA00022777"/>
    </source>
</evidence>
<keyword evidence="5" id="KW-0808">Transferase</keyword>
<dbReference type="InterPro" id="IPR005467">
    <property type="entry name" value="His_kinase_dom"/>
</dbReference>
<sequence>MTTPSTTGAERDALRRTARRLGLQTAVLVLGCLVVVGAAVLLVVVRAQDEAARSRLEGAVSSIDDAQDAPPGMWVAVASPRGLSTSEGLPESLPDVDVMREVARSGEDVWTTAPTDAGTVRVLTGRHDGTVVQAAEDPTESREELARLVVALLAAGAVGMVLAGLGAVWLTRRAVQPMVAALNLQRRFVADASHELRTPLTLLSTRAQLLDRHMTTDWGSGPPDRVQHDVDGLLADAAALTSVLDDMLLAADARSVDAVPVDASALVQDVVDAAQAMAMEMEIALTRGGDAQASVLASPVSLRRAVTALVDNAIDHATATVDVGVSVRGDRVLVEVRDDGPGLPETDQLFRRFASHRDARTSGDDRRHYGIGLALVAEVAAQHGGSVSASARTDGRPGAAVTLELPAAR</sequence>
<evidence type="ECO:0000256" key="9">
    <source>
        <dbReference type="ARBA" id="ARBA00023012"/>
    </source>
</evidence>
<proteinExistence type="predicted"/>
<keyword evidence="14" id="KW-1185">Reference proteome</keyword>
<dbReference type="InterPro" id="IPR003594">
    <property type="entry name" value="HATPase_dom"/>
</dbReference>
<dbReference type="SMART" id="SM00387">
    <property type="entry name" value="HATPase_c"/>
    <property type="match status" value="1"/>
</dbReference>
<keyword evidence="4" id="KW-0597">Phosphoprotein</keyword>
<comment type="caution">
    <text evidence="13">The sequence shown here is derived from an EMBL/GenBank/DDBJ whole genome shotgun (WGS) entry which is preliminary data.</text>
</comment>
<dbReference type="PRINTS" id="PR00344">
    <property type="entry name" value="BCTRLSENSOR"/>
</dbReference>
<keyword evidence="9" id="KW-0902">Two-component regulatory system</keyword>
<name>A0ABU0EKK9_9CELL</name>
<keyword evidence="10 11" id="KW-0472">Membrane</keyword>
<feature type="domain" description="Histidine kinase" evidence="12">
    <location>
        <begin position="191"/>
        <end position="409"/>
    </location>
</feature>
<evidence type="ECO:0000256" key="8">
    <source>
        <dbReference type="ARBA" id="ARBA00022989"/>
    </source>
</evidence>
<organism evidence="13 14">
    <name type="scientific">Cellulomonas humilata</name>
    <dbReference type="NCBI Taxonomy" id="144055"/>
    <lineage>
        <taxon>Bacteria</taxon>
        <taxon>Bacillati</taxon>
        <taxon>Actinomycetota</taxon>
        <taxon>Actinomycetes</taxon>
        <taxon>Micrococcales</taxon>
        <taxon>Cellulomonadaceae</taxon>
        <taxon>Cellulomonas</taxon>
    </lineage>
</organism>
<evidence type="ECO:0000256" key="2">
    <source>
        <dbReference type="ARBA" id="ARBA00004236"/>
    </source>
</evidence>
<dbReference type="SMART" id="SM00388">
    <property type="entry name" value="HisKA"/>
    <property type="match status" value="1"/>
</dbReference>
<dbReference type="InterPro" id="IPR003661">
    <property type="entry name" value="HisK_dim/P_dom"/>
</dbReference>
<dbReference type="CDD" id="cd00082">
    <property type="entry name" value="HisKA"/>
    <property type="match status" value="1"/>
</dbReference>
<feature type="transmembrane region" description="Helical" evidence="11">
    <location>
        <begin position="21"/>
        <end position="45"/>
    </location>
</feature>
<dbReference type="Pfam" id="PF00512">
    <property type="entry name" value="HisKA"/>
    <property type="match status" value="1"/>
</dbReference>
<evidence type="ECO:0000256" key="4">
    <source>
        <dbReference type="ARBA" id="ARBA00022553"/>
    </source>
</evidence>
<evidence type="ECO:0000313" key="13">
    <source>
        <dbReference type="EMBL" id="MDQ0375826.1"/>
    </source>
</evidence>
<dbReference type="InterPro" id="IPR036890">
    <property type="entry name" value="HATPase_C_sf"/>
</dbReference>
<evidence type="ECO:0000256" key="10">
    <source>
        <dbReference type="ARBA" id="ARBA00023136"/>
    </source>
</evidence>
<gene>
    <name evidence="13" type="ORF">J2X26_004169</name>
</gene>
<evidence type="ECO:0000313" key="14">
    <source>
        <dbReference type="Proteomes" id="UP001239626"/>
    </source>
</evidence>
<protein>
    <recommendedName>
        <fullName evidence="3">histidine kinase</fullName>
        <ecNumber evidence="3">2.7.13.3</ecNumber>
    </recommendedName>
</protein>
<dbReference type="Gene3D" id="3.30.565.10">
    <property type="entry name" value="Histidine kinase-like ATPase, C-terminal domain"/>
    <property type="match status" value="1"/>
</dbReference>
<dbReference type="RefSeq" id="WP_307494619.1">
    <property type="nucleotide sequence ID" value="NZ_JAUSVB010000007.1"/>
</dbReference>
<dbReference type="InterPro" id="IPR036097">
    <property type="entry name" value="HisK_dim/P_sf"/>
</dbReference>
<dbReference type="GO" id="GO:0016301">
    <property type="term" value="F:kinase activity"/>
    <property type="evidence" value="ECO:0007669"/>
    <property type="project" value="UniProtKB-KW"/>
</dbReference>
<evidence type="ECO:0000256" key="3">
    <source>
        <dbReference type="ARBA" id="ARBA00012438"/>
    </source>
</evidence>
<dbReference type="Gene3D" id="1.10.287.130">
    <property type="match status" value="1"/>
</dbReference>
<keyword evidence="7 13" id="KW-0418">Kinase</keyword>
<comment type="subcellular location">
    <subcellularLocation>
        <location evidence="2">Cell membrane</location>
    </subcellularLocation>
</comment>
<dbReference type="SUPFAM" id="SSF47384">
    <property type="entry name" value="Homodimeric domain of signal transducing histidine kinase"/>
    <property type="match status" value="1"/>
</dbReference>
<keyword evidence="8 11" id="KW-1133">Transmembrane helix</keyword>
<dbReference type="PANTHER" id="PTHR45436:SF5">
    <property type="entry name" value="SENSOR HISTIDINE KINASE TRCS"/>
    <property type="match status" value="1"/>
</dbReference>
<dbReference type="InterPro" id="IPR004358">
    <property type="entry name" value="Sig_transdc_His_kin-like_C"/>
</dbReference>
<dbReference type="Pfam" id="PF02518">
    <property type="entry name" value="HATPase_c"/>
    <property type="match status" value="1"/>
</dbReference>
<dbReference type="PANTHER" id="PTHR45436">
    <property type="entry name" value="SENSOR HISTIDINE KINASE YKOH"/>
    <property type="match status" value="1"/>
</dbReference>
<evidence type="ECO:0000259" key="12">
    <source>
        <dbReference type="PROSITE" id="PS50109"/>
    </source>
</evidence>
<dbReference type="EC" id="2.7.13.3" evidence="3"/>
<dbReference type="PROSITE" id="PS50109">
    <property type="entry name" value="HIS_KIN"/>
    <property type="match status" value="1"/>
</dbReference>
<feature type="transmembrane region" description="Helical" evidence="11">
    <location>
        <begin position="148"/>
        <end position="170"/>
    </location>
</feature>